<dbReference type="InterPro" id="IPR036388">
    <property type="entry name" value="WH-like_DNA-bd_sf"/>
</dbReference>
<dbReference type="Pfam" id="PF21205">
    <property type="entry name" value="Rep3_C"/>
    <property type="match status" value="1"/>
</dbReference>
<sequence>MSNKKLKNEVVKTHRLNTALQKLSLAEIRLMQLAIIDARETGTGIDTVTPLPIHASRYAEAFGVTRQTAYEVLIEAEISLFKRYFTFLDERDGKPVKSHWVSQAKYLDDEAIIEIMLTPAVVQEITRIDAIEAKTLFTRFALEQVAPMKSVYSVRLYELLNQWRQAKKVSFDLDVFRGQLGVEDTEYKAMSDFKKRVLDLAVKE</sequence>
<dbReference type="GO" id="GO:0003887">
    <property type="term" value="F:DNA-directed DNA polymerase activity"/>
    <property type="evidence" value="ECO:0007669"/>
    <property type="project" value="InterPro"/>
</dbReference>
<reference evidence="2" key="1">
    <citation type="journal article" date="2015" name="Nature">
        <title>Complex archaea that bridge the gap between prokaryotes and eukaryotes.</title>
        <authorList>
            <person name="Spang A."/>
            <person name="Saw J.H."/>
            <person name="Jorgensen S.L."/>
            <person name="Zaremba-Niedzwiedzka K."/>
            <person name="Martijn J."/>
            <person name="Lind A.E."/>
            <person name="van Eijk R."/>
            <person name="Schleper C."/>
            <person name="Guy L."/>
            <person name="Ettema T.J."/>
        </authorList>
    </citation>
    <scope>NUCLEOTIDE SEQUENCE</scope>
</reference>
<dbReference type="AlphaFoldDB" id="A0A0F9MYL1"/>
<feature type="non-terminal residue" evidence="2">
    <location>
        <position position="204"/>
    </location>
</feature>
<organism evidence="2">
    <name type="scientific">marine sediment metagenome</name>
    <dbReference type="NCBI Taxonomy" id="412755"/>
    <lineage>
        <taxon>unclassified sequences</taxon>
        <taxon>metagenomes</taxon>
        <taxon>ecological metagenomes</taxon>
    </lineage>
</organism>
<feature type="domain" description="Initiator Rep protein WH1" evidence="1">
    <location>
        <begin position="10"/>
        <end position="160"/>
    </location>
</feature>
<dbReference type="EMBL" id="LAZR01007982">
    <property type="protein sequence ID" value="KKM81685.1"/>
    <property type="molecule type" value="Genomic_DNA"/>
</dbReference>
<protein>
    <recommendedName>
        <fullName evidence="1">Initiator Rep protein WH1 domain-containing protein</fullName>
    </recommendedName>
</protein>
<evidence type="ECO:0000313" key="2">
    <source>
        <dbReference type="EMBL" id="KKM81685.1"/>
    </source>
</evidence>
<proteinExistence type="predicted"/>
<dbReference type="InterPro" id="IPR036390">
    <property type="entry name" value="WH_DNA-bd_sf"/>
</dbReference>
<name>A0A0F9MYL1_9ZZZZ</name>
<dbReference type="GO" id="GO:0006270">
    <property type="term" value="P:DNA replication initiation"/>
    <property type="evidence" value="ECO:0007669"/>
    <property type="project" value="InterPro"/>
</dbReference>
<dbReference type="SUPFAM" id="SSF46785">
    <property type="entry name" value="Winged helix' DNA-binding domain"/>
    <property type="match status" value="2"/>
</dbReference>
<evidence type="ECO:0000259" key="1">
    <source>
        <dbReference type="Pfam" id="PF01051"/>
    </source>
</evidence>
<dbReference type="InterPro" id="IPR000525">
    <property type="entry name" value="Initiator_Rep_WH1"/>
</dbReference>
<dbReference type="Pfam" id="PF01051">
    <property type="entry name" value="Rep3_N"/>
    <property type="match status" value="1"/>
</dbReference>
<dbReference type="Gene3D" id="1.10.10.10">
    <property type="entry name" value="Winged helix-like DNA-binding domain superfamily/Winged helix DNA-binding domain"/>
    <property type="match status" value="2"/>
</dbReference>
<gene>
    <name evidence="2" type="ORF">LCGC14_1327260</name>
</gene>
<accession>A0A0F9MYL1</accession>
<comment type="caution">
    <text evidence="2">The sequence shown here is derived from an EMBL/GenBank/DDBJ whole genome shotgun (WGS) entry which is preliminary data.</text>
</comment>